<evidence type="ECO:0000256" key="1">
    <source>
        <dbReference type="ARBA" id="ARBA00022741"/>
    </source>
</evidence>
<dbReference type="PANTHER" id="PTHR43272">
    <property type="entry name" value="LONG-CHAIN-FATTY-ACID--COA LIGASE"/>
    <property type="match status" value="1"/>
</dbReference>
<evidence type="ECO:0000313" key="3">
    <source>
        <dbReference type="EMBL" id="KAE9007324.1"/>
    </source>
</evidence>
<protein>
    <submittedName>
        <fullName evidence="3">Uncharacterized protein</fullName>
    </submittedName>
</protein>
<gene>
    <name evidence="3" type="ORF">PR001_g16993</name>
</gene>
<dbReference type="GO" id="GO:0016020">
    <property type="term" value="C:membrane"/>
    <property type="evidence" value="ECO:0007669"/>
    <property type="project" value="TreeGrafter"/>
</dbReference>
<accession>A0A6A3KV15</accession>
<dbReference type="GO" id="GO:0005524">
    <property type="term" value="F:ATP binding"/>
    <property type="evidence" value="ECO:0007669"/>
    <property type="project" value="UniProtKB-KW"/>
</dbReference>
<dbReference type="AlphaFoldDB" id="A0A6A3KV15"/>
<dbReference type="PANTHER" id="PTHR43272:SF33">
    <property type="entry name" value="AMP-BINDING DOMAIN-CONTAINING PROTEIN-RELATED"/>
    <property type="match status" value="1"/>
</dbReference>
<dbReference type="SUPFAM" id="SSF56801">
    <property type="entry name" value="Acetyl-CoA synthetase-like"/>
    <property type="match status" value="1"/>
</dbReference>
<proteinExistence type="predicted"/>
<evidence type="ECO:0000256" key="2">
    <source>
        <dbReference type="ARBA" id="ARBA00022840"/>
    </source>
</evidence>
<comment type="caution">
    <text evidence="3">The sequence shown here is derived from an EMBL/GenBank/DDBJ whole genome shotgun (WGS) entry which is preliminary data.</text>
</comment>
<keyword evidence="1" id="KW-0547">Nucleotide-binding</keyword>
<organism evidence="3 4">
    <name type="scientific">Phytophthora rubi</name>
    <dbReference type="NCBI Taxonomy" id="129364"/>
    <lineage>
        <taxon>Eukaryota</taxon>
        <taxon>Sar</taxon>
        <taxon>Stramenopiles</taxon>
        <taxon>Oomycota</taxon>
        <taxon>Peronosporomycetes</taxon>
        <taxon>Peronosporales</taxon>
        <taxon>Peronosporaceae</taxon>
        <taxon>Phytophthora</taxon>
    </lineage>
</organism>
<name>A0A6A3KV15_9STRA</name>
<dbReference type="GO" id="GO:0004467">
    <property type="term" value="F:long-chain fatty acid-CoA ligase activity"/>
    <property type="evidence" value="ECO:0007669"/>
    <property type="project" value="TreeGrafter"/>
</dbReference>
<evidence type="ECO:0000313" key="4">
    <source>
        <dbReference type="Proteomes" id="UP000429607"/>
    </source>
</evidence>
<reference evidence="3 4" key="1">
    <citation type="submission" date="2018-09" db="EMBL/GenBank/DDBJ databases">
        <title>Genomic investigation of the strawberry pathogen Phytophthora fragariae indicates pathogenicity is determined by transcriptional variation in three key races.</title>
        <authorList>
            <person name="Adams T.M."/>
            <person name="Armitage A.D."/>
            <person name="Sobczyk M.K."/>
            <person name="Bates H.J."/>
            <person name="Dunwell J.M."/>
            <person name="Nellist C.F."/>
            <person name="Harrison R.J."/>
        </authorList>
    </citation>
    <scope>NUCLEOTIDE SEQUENCE [LARGE SCALE GENOMIC DNA]</scope>
    <source>
        <strain evidence="3 4">SCRP249</strain>
    </source>
</reference>
<sequence length="138" mass="15181">MLKGHGPDGDGGIGCWNPVGTLRIIDRMKDIFKLSQGKYVAPEKIGGVYIKSPLIAQDLKASFEKLCASDSPTGAELKADISRDMDRQATEYKLSALSASRISRALREDHARITPTFKLKRLLIVQIFGSELDGMLME</sequence>
<dbReference type="Proteomes" id="UP000429607">
    <property type="component" value="Unassembled WGS sequence"/>
</dbReference>
<dbReference type="GO" id="GO:0005783">
    <property type="term" value="C:endoplasmic reticulum"/>
    <property type="evidence" value="ECO:0007669"/>
    <property type="project" value="TreeGrafter"/>
</dbReference>
<keyword evidence="2" id="KW-0067">ATP-binding</keyword>
<dbReference type="EMBL" id="QXFV01001380">
    <property type="protein sequence ID" value="KAE9007324.1"/>
    <property type="molecule type" value="Genomic_DNA"/>
</dbReference>